<evidence type="ECO:0000313" key="6">
    <source>
        <dbReference type="EMBL" id="KIM83324.1"/>
    </source>
</evidence>
<dbReference type="InterPro" id="IPR001328">
    <property type="entry name" value="Pept_tRNA_hydro"/>
</dbReference>
<keyword evidence="2" id="KW-0820">tRNA-binding</keyword>
<dbReference type="Gene3D" id="3.40.50.1470">
    <property type="entry name" value="Peptidyl-tRNA hydrolase"/>
    <property type="match status" value="1"/>
</dbReference>
<dbReference type="PANTHER" id="PTHR17224">
    <property type="entry name" value="PEPTIDYL-TRNA HYDROLASE"/>
    <property type="match status" value="1"/>
</dbReference>
<dbReference type="FunCoup" id="A0A0C3FV43">
    <property type="interactions" value="122"/>
</dbReference>
<reference evidence="6 7" key="1">
    <citation type="submission" date="2014-04" db="EMBL/GenBank/DDBJ databases">
        <authorList>
            <consortium name="DOE Joint Genome Institute"/>
            <person name="Kuo A."/>
            <person name="Tarkka M."/>
            <person name="Buscot F."/>
            <person name="Kohler A."/>
            <person name="Nagy L.G."/>
            <person name="Floudas D."/>
            <person name="Copeland A."/>
            <person name="Barry K.W."/>
            <person name="Cichocki N."/>
            <person name="Veneault-Fourrey C."/>
            <person name="LaButti K."/>
            <person name="Lindquist E.A."/>
            <person name="Lipzen A."/>
            <person name="Lundell T."/>
            <person name="Morin E."/>
            <person name="Murat C."/>
            <person name="Sun H."/>
            <person name="Tunlid A."/>
            <person name="Henrissat B."/>
            <person name="Grigoriev I.V."/>
            <person name="Hibbett D.S."/>
            <person name="Martin F."/>
            <person name="Nordberg H.P."/>
            <person name="Cantor M.N."/>
            <person name="Hua S.X."/>
        </authorList>
    </citation>
    <scope>NUCLEOTIDE SEQUENCE [LARGE SCALE GENOMIC DNA]</scope>
    <source>
        <strain evidence="6 7">F 1598</strain>
    </source>
</reference>
<sequence length="189" mass="20217">MVVSIPQVLIVGLGNLPLPMTRHSVGHLIVDSLASRLGIRMLSDRAMGGFVGHTTTTFGNDPVSVTLFKPKTLMNISGRSVSTALRQTVQSSSSMIVIHDSLSHKPEKLSYKLGGSANGHNGVKSVISALGGDAGFHRLRIGIGHNDVDAAEYVLTKLSQHEREFWGEDGEGTDLVLHEIERIMGKLAG</sequence>
<evidence type="ECO:0000256" key="2">
    <source>
        <dbReference type="ARBA" id="ARBA00022555"/>
    </source>
</evidence>
<evidence type="ECO:0000256" key="3">
    <source>
        <dbReference type="ARBA" id="ARBA00022801"/>
    </source>
</evidence>
<dbReference type="OrthoDB" id="1711136at2759"/>
<evidence type="ECO:0000256" key="1">
    <source>
        <dbReference type="ARBA" id="ARBA00013260"/>
    </source>
</evidence>
<dbReference type="STRING" id="765440.A0A0C3FV43"/>
<dbReference type="EC" id="3.1.1.29" evidence="1"/>
<dbReference type="AlphaFoldDB" id="A0A0C3FV43"/>
<keyword evidence="3" id="KW-0378">Hydrolase</keyword>
<evidence type="ECO:0000256" key="5">
    <source>
        <dbReference type="ARBA" id="ARBA00038063"/>
    </source>
</evidence>
<keyword evidence="7" id="KW-1185">Reference proteome</keyword>
<keyword evidence="4" id="KW-0694">RNA-binding</keyword>
<organism evidence="6 7">
    <name type="scientific">Piloderma croceum (strain F 1598)</name>
    <dbReference type="NCBI Taxonomy" id="765440"/>
    <lineage>
        <taxon>Eukaryota</taxon>
        <taxon>Fungi</taxon>
        <taxon>Dikarya</taxon>
        <taxon>Basidiomycota</taxon>
        <taxon>Agaricomycotina</taxon>
        <taxon>Agaricomycetes</taxon>
        <taxon>Agaricomycetidae</taxon>
        <taxon>Atheliales</taxon>
        <taxon>Atheliaceae</taxon>
        <taxon>Piloderma</taxon>
    </lineage>
</organism>
<evidence type="ECO:0000313" key="7">
    <source>
        <dbReference type="Proteomes" id="UP000054166"/>
    </source>
</evidence>
<dbReference type="NCBIfam" id="TIGR00447">
    <property type="entry name" value="pth"/>
    <property type="match status" value="1"/>
</dbReference>
<dbReference type="HOGENOM" id="CLU_062456_2_3_1"/>
<dbReference type="Pfam" id="PF01195">
    <property type="entry name" value="Pept_tRNA_hydro"/>
    <property type="match status" value="1"/>
</dbReference>
<dbReference type="InterPro" id="IPR018171">
    <property type="entry name" value="Pept_tRNA_hydro_CS"/>
</dbReference>
<proteinExistence type="inferred from homology"/>
<dbReference type="SUPFAM" id="SSF53178">
    <property type="entry name" value="Peptidyl-tRNA hydrolase-like"/>
    <property type="match status" value="1"/>
</dbReference>
<evidence type="ECO:0000256" key="4">
    <source>
        <dbReference type="ARBA" id="ARBA00022884"/>
    </source>
</evidence>
<dbReference type="PROSITE" id="PS01196">
    <property type="entry name" value="PEPT_TRNA_HYDROL_2"/>
    <property type="match status" value="1"/>
</dbReference>
<dbReference type="GO" id="GO:0004045">
    <property type="term" value="F:peptidyl-tRNA hydrolase activity"/>
    <property type="evidence" value="ECO:0007669"/>
    <property type="project" value="UniProtKB-EC"/>
</dbReference>
<dbReference type="Proteomes" id="UP000054166">
    <property type="component" value="Unassembled WGS sequence"/>
</dbReference>
<dbReference type="InterPro" id="IPR036416">
    <property type="entry name" value="Pept_tRNA_hydro_sf"/>
</dbReference>
<gene>
    <name evidence="6" type="ORF">PILCRDRAFT_819574</name>
</gene>
<protein>
    <recommendedName>
        <fullName evidence="1">peptidyl-tRNA hydrolase</fullName>
        <ecNumber evidence="1">3.1.1.29</ecNumber>
    </recommendedName>
</protein>
<dbReference type="InParanoid" id="A0A0C3FV43"/>
<comment type="similarity">
    <text evidence="5">Belongs to the PTH family.</text>
</comment>
<name>A0A0C3FV43_PILCF</name>
<dbReference type="EMBL" id="KN832991">
    <property type="protein sequence ID" value="KIM83324.1"/>
    <property type="molecule type" value="Genomic_DNA"/>
</dbReference>
<dbReference type="GO" id="GO:0000049">
    <property type="term" value="F:tRNA binding"/>
    <property type="evidence" value="ECO:0007669"/>
    <property type="project" value="UniProtKB-KW"/>
</dbReference>
<reference evidence="7" key="2">
    <citation type="submission" date="2015-01" db="EMBL/GenBank/DDBJ databases">
        <title>Evolutionary Origins and Diversification of the Mycorrhizal Mutualists.</title>
        <authorList>
            <consortium name="DOE Joint Genome Institute"/>
            <consortium name="Mycorrhizal Genomics Consortium"/>
            <person name="Kohler A."/>
            <person name="Kuo A."/>
            <person name="Nagy L.G."/>
            <person name="Floudas D."/>
            <person name="Copeland A."/>
            <person name="Barry K.W."/>
            <person name="Cichocki N."/>
            <person name="Veneault-Fourrey C."/>
            <person name="LaButti K."/>
            <person name="Lindquist E.A."/>
            <person name="Lipzen A."/>
            <person name="Lundell T."/>
            <person name="Morin E."/>
            <person name="Murat C."/>
            <person name="Riley R."/>
            <person name="Ohm R."/>
            <person name="Sun H."/>
            <person name="Tunlid A."/>
            <person name="Henrissat B."/>
            <person name="Grigoriev I.V."/>
            <person name="Hibbett D.S."/>
            <person name="Martin F."/>
        </authorList>
    </citation>
    <scope>NUCLEOTIDE SEQUENCE [LARGE SCALE GENOMIC DNA]</scope>
    <source>
        <strain evidence="7">F 1598</strain>
    </source>
</reference>
<accession>A0A0C3FV43</accession>
<dbReference type="PANTHER" id="PTHR17224:SF1">
    <property type="entry name" value="PEPTIDYL-TRNA HYDROLASE"/>
    <property type="match status" value="1"/>
</dbReference>